<proteinExistence type="predicted"/>
<gene>
    <name evidence="1" type="ORF">CASFOL_004477</name>
</gene>
<evidence type="ECO:0000313" key="1">
    <source>
        <dbReference type="EMBL" id="KAL3651475.1"/>
    </source>
</evidence>
<comment type="caution">
    <text evidence="1">The sequence shown here is derived from an EMBL/GenBank/DDBJ whole genome shotgun (WGS) entry which is preliminary data.</text>
</comment>
<sequence>MQGRRICRPARVLGTRKMCEPICTQQPVSGDIVPHESDAINKSGPVPTNKNVNGGAKTYIRTVKINHAQSSKSSQAAEKLVIGQSIQADEAFVNPPNKRAALVVLRMRSPTPLRKMLKVVRKRGPCQQRKIPSDQLNRLQHHNMVESAKYFKGKIKINQIGVDDVLSNEMTKILPKFC</sequence>
<protein>
    <submittedName>
        <fullName evidence="1">Uncharacterized protein</fullName>
    </submittedName>
</protein>
<evidence type="ECO:0000313" key="2">
    <source>
        <dbReference type="Proteomes" id="UP001632038"/>
    </source>
</evidence>
<organism evidence="1 2">
    <name type="scientific">Castilleja foliolosa</name>
    <dbReference type="NCBI Taxonomy" id="1961234"/>
    <lineage>
        <taxon>Eukaryota</taxon>
        <taxon>Viridiplantae</taxon>
        <taxon>Streptophyta</taxon>
        <taxon>Embryophyta</taxon>
        <taxon>Tracheophyta</taxon>
        <taxon>Spermatophyta</taxon>
        <taxon>Magnoliopsida</taxon>
        <taxon>eudicotyledons</taxon>
        <taxon>Gunneridae</taxon>
        <taxon>Pentapetalae</taxon>
        <taxon>asterids</taxon>
        <taxon>lamiids</taxon>
        <taxon>Lamiales</taxon>
        <taxon>Orobanchaceae</taxon>
        <taxon>Pedicularideae</taxon>
        <taxon>Castillejinae</taxon>
        <taxon>Castilleja</taxon>
    </lineage>
</organism>
<name>A0ABD3EEC1_9LAMI</name>
<dbReference type="EMBL" id="JAVIJP010000006">
    <property type="protein sequence ID" value="KAL3651475.1"/>
    <property type="molecule type" value="Genomic_DNA"/>
</dbReference>
<keyword evidence="2" id="KW-1185">Reference proteome</keyword>
<accession>A0ABD3EEC1</accession>
<dbReference type="Proteomes" id="UP001632038">
    <property type="component" value="Unassembled WGS sequence"/>
</dbReference>
<dbReference type="AlphaFoldDB" id="A0ABD3EEC1"/>
<reference evidence="2" key="1">
    <citation type="journal article" date="2024" name="IScience">
        <title>Strigolactones Initiate the Formation of Haustorium-like Structures in Castilleja.</title>
        <authorList>
            <person name="Buerger M."/>
            <person name="Peterson D."/>
            <person name="Chory J."/>
        </authorList>
    </citation>
    <scope>NUCLEOTIDE SEQUENCE [LARGE SCALE GENOMIC DNA]</scope>
</reference>